<dbReference type="InterPro" id="IPR050855">
    <property type="entry name" value="NDM-1-like"/>
</dbReference>
<evidence type="ECO:0000256" key="1">
    <source>
        <dbReference type="ARBA" id="ARBA00005250"/>
    </source>
</evidence>
<evidence type="ECO:0000313" key="3">
    <source>
        <dbReference type="EMBL" id="ACT46978.1"/>
    </source>
</evidence>
<dbReference type="InterPro" id="IPR036866">
    <property type="entry name" value="RibonucZ/Hydroxyglut_hydro"/>
</dbReference>
<keyword evidence="4" id="KW-1185">Reference proteome</keyword>
<dbReference type="Pfam" id="PF00753">
    <property type="entry name" value="Lactamase_B"/>
    <property type="match status" value="1"/>
</dbReference>
<dbReference type="HOGENOM" id="CLU_056342_0_0_4"/>
<dbReference type="PANTHER" id="PTHR42951:SF4">
    <property type="entry name" value="ACYL-COENZYME A THIOESTERASE MBLAC2"/>
    <property type="match status" value="1"/>
</dbReference>
<dbReference type="eggNOG" id="COG0491">
    <property type="taxonomic scope" value="Bacteria"/>
</dbReference>
<reference evidence="3 4" key="2">
    <citation type="journal article" date="2011" name="J. Bacteriol.">
        <title>Genomes of three methylotrophs from a single niche uncover genetic and metabolic divergence of Methylophilaceae.</title>
        <authorList>
            <person name="Lapidus A."/>
            <person name="Clum A."/>
            <person name="Labutti K."/>
            <person name="Kaluzhnaya M.G."/>
            <person name="Lim S."/>
            <person name="Beck D.A."/>
            <person name="Glavina Del Rio T."/>
            <person name="Nolan M."/>
            <person name="Mavromatis K."/>
            <person name="Huntemann M."/>
            <person name="Lucas S."/>
            <person name="Lidstrom M.E."/>
            <person name="Ivanova N."/>
            <person name="Chistoserdova L."/>
        </authorList>
    </citation>
    <scope>NUCLEOTIDE SEQUENCE [LARGE SCALE GENOMIC DNA]</scope>
    <source>
        <strain evidence="4">JLW8 / ATCC BAA-1282 / DSM 17540</strain>
    </source>
</reference>
<dbReference type="InterPro" id="IPR001279">
    <property type="entry name" value="Metallo-B-lactamas"/>
</dbReference>
<protein>
    <submittedName>
        <fullName evidence="3">Beta-lactamase domain protein</fullName>
    </submittedName>
</protein>
<dbReference type="EMBL" id="CP001672">
    <property type="protein sequence ID" value="ACT46978.1"/>
    <property type="molecule type" value="Genomic_DNA"/>
</dbReference>
<dbReference type="InterPro" id="IPR030829">
    <property type="entry name" value="SoxH-rel_PQQ_2"/>
</dbReference>
<dbReference type="KEGG" id="mmb:Mmol_0067"/>
<dbReference type="PANTHER" id="PTHR42951">
    <property type="entry name" value="METALLO-BETA-LACTAMASE DOMAIN-CONTAINING"/>
    <property type="match status" value="1"/>
</dbReference>
<dbReference type="OrthoDB" id="1273797at2"/>
<comment type="similarity">
    <text evidence="1">Belongs to the metallo-beta-lactamase superfamily. Class-B beta-lactamase family.</text>
</comment>
<dbReference type="NCBIfam" id="TIGR04559">
    <property type="entry name" value="SoxH_rel_PQQ_2"/>
    <property type="match status" value="1"/>
</dbReference>
<dbReference type="Proteomes" id="UP000002742">
    <property type="component" value="Chromosome"/>
</dbReference>
<dbReference type="RefSeq" id="WP_012777435.1">
    <property type="nucleotide sequence ID" value="NC_012968.1"/>
</dbReference>
<name>C6WY82_METML</name>
<evidence type="ECO:0000259" key="2">
    <source>
        <dbReference type="SMART" id="SM00849"/>
    </source>
</evidence>
<organism evidence="3 4">
    <name type="scientific">Methylotenera mobilis (strain JLW8 / ATCC BAA-1282 / DSM 17540)</name>
    <dbReference type="NCBI Taxonomy" id="583345"/>
    <lineage>
        <taxon>Bacteria</taxon>
        <taxon>Pseudomonadati</taxon>
        <taxon>Pseudomonadota</taxon>
        <taxon>Betaproteobacteria</taxon>
        <taxon>Nitrosomonadales</taxon>
        <taxon>Methylophilaceae</taxon>
        <taxon>Methylotenera</taxon>
    </lineage>
</organism>
<sequence length="305" mass="33478">MKALISGIGLVIALVTVPVSATPLPMNKIAEGVYVHIGTHGDFDKDYHGDMANIGFIVGTSSVAIVDTGGSYKVGTELREAVRAVTDLPIRYVINTHIHPDHIFGNAAFAQDKPEFIGHHNLPSTLSLNHESLMRALLDVLGPDANGSEIILPTKVVNNVMDVDLGNRKLHLQAWPKSHTNTDLTVLDEKTQTFWTGDLLFITKTPSLDGDLKGWISVNEGLKAVPAKMTVPGHGDPTKDKNGMLDRQGAYLNLLLKDVREAIKNGVDMQKTIDTAAQAEKPNWVFFDLINRRNINHAYPQLEWE</sequence>
<gene>
    <name evidence="3" type="ordered locus">Mmol_0067</name>
</gene>
<dbReference type="GO" id="GO:0017001">
    <property type="term" value="P:antibiotic catabolic process"/>
    <property type="evidence" value="ECO:0007669"/>
    <property type="project" value="UniProtKB-ARBA"/>
</dbReference>
<reference evidence="4" key="1">
    <citation type="submission" date="2009-07" db="EMBL/GenBank/DDBJ databases">
        <title>Complete sequence of Methylotenera mobilis JLW8.</title>
        <authorList>
            <consortium name="US DOE Joint Genome Institute"/>
            <person name="Lucas S."/>
            <person name="Copeland A."/>
            <person name="Lapidus A."/>
            <person name="Glavina del Rio T."/>
            <person name="Tice H."/>
            <person name="Bruce D."/>
            <person name="Goodwin L."/>
            <person name="Pitluck S."/>
            <person name="LaButti K.M."/>
            <person name="Clum A."/>
            <person name="Larimer F."/>
            <person name="Land M."/>
            <person name="Hauser L."/>
            <person name="Kyrpides N."/>
            <person name="Mikhailova N."/>
            <person name="Kayluzhnaya M."/>
            <person name="Chistoserdova L."/>
        </authorList>
    </citation>
    <scope>NUCLEOTIDE SEQUENCE [LARGE SCALE GENOMIC DNA]</scope>
    <source>
        <strain evidence="4">JLW8 / ATCC BAA-1282 / DSM 17540</strain>
    </source>
</reference>
<dbReference type="STRING" id="583345.Mmol_0067"/>
<dbReference type="AlphaFoldDB" id="C6WY82"/>
<feature type="domain" description="Metallo-beta-lactamase" evidence="2">
    <location>
        <begin position="51"/>
        <end position="234"/>
    </location>
</feature>
<accession>C6WY82</accession>
<dbReference type="CDD" id="cd16282">
    <property type="entry name" value="metallo-hydrolase-like_MBL-fold"/>
    <property type="match status" value="1"/>
</dbReference>
<evidence type="ECO:0000313" key="4">
    <source>
        <dbReference type="Proteomes" id="UP000002742"/>
    </source>
</evidence>
<proteinExistence type="inferred from homology"/>
<dbReference type="SUPFAM" id="SSF56281">
    <property type="entry name" value="Metallo-hydrolase/oxidoreductase"/>
    <property type="match status" value="1"/>
</dbReference>
<dbReference type="Gene3D" id="3.60.15.10">
    <property type="entry name" value="Ribonuclease Z/Hydroxyacylglutathione hydrolase-like"/>
    <property type="match status" value="1"/>
</dbReference>
<dbReference type="SMART" id="SM00849">
    <property type="entry name" value="Lactamase_B"/>
    <property type="match status" value="1"/>
</dbReference>